<dbReference type="GO" id="GO:0005525">
    <property type="term" value="F:GTP binding"/>
    <property type="evidence" value="ECO:0007669"/>
    <property type="project" value="UniProtKB-UniRule"/>
</dbReference>
<comment type="caution">
    <text evidence="10">The sequence shown here is derived from an EMBL/GenBank/DDBJ whole genome shotgun (WGS) entry which is preliminary data.</text>
</comment>
<evidence type="ECO:0000256" key="3">
    <source>
        <dbReference type="ARBA" id="ARBA00022723"/>
    </source>
</evidence>
<comment type="subcellular location">
    <subcellularLocation>
        <location evidence="8">Cytoplasm</location>
    </subcellularLocation>
</comment>
<evidence type="ECO:0000313" key="11">
    <source>
        <dbReference type="Proteomes" id="UP000554286"/>
    </source>
</evidence>
<feature type="binding site" evidence="8">
    <location>
        <position position="124"/>
    </location>
    <ligand>
        <name>Mg(2+)</name>
        <dbReference type="ChEBI" id="CHEBI:18420"/>
    </ligand>
</feature>
<dbReference type="PANTHER" id="PTHR19136">
    <property type="entry name" value="MOLYBDENUM COFACTOR GUANYLYLTRANSFERASE"/>
    <property type="match status" value="1"/>
</dbReference>
<comment type="subunit">
    <text evidence="8">Monomer.</text>
</comment>
<accession>A0A7W6RBQ6</accession>
<dbReference type="InterPro" id="IPR013482">
    <property type="entry name" value="Molybde_CF_guanTrfase"/>
</dbReference>
<evidence type="ECO:0000256" key="6">
    <source>
        <dbReference type="ARBA" id="ARBA00023134"/>
    </source>
</evidence>
<dbReference type="HAMAP" id="MF_00316">
    <property type="entry name" value="MobA"/>
    <property type="match status" value="1"/>
</dbReference>
<dbReference type="CDD" id="cd02503">
    <property type="entry name" value="MobA"/>
    <property type="match status" value="1"/>
</dbReference>
<dbReference type="SUPFAM" id="SSF53448">
    <property type="entry name" value="Nucleotide-diphospho-sugar transferases"/>
    <property type="match status" value="1"/>
</dbReference>
<organism evidence="10 11">
    <name type="scientific">Roseospira visakhapatnamensis</name>
    <dbReference type="NCBI Taxonomy" id="390880"/>
    <lineage>
        <taxon>Bacteria</taxon>
        <taxon>Pseudomonadati</taxon>
        <taxon>Pseudomonadota</taxon>
        <taxon>Alphaproteobacteria</taxon>
        <taxon>Rhodospirillales</taxon>
        <taxon>Rhodospirillaceae</taxon>
        <taxon>Roseospira</taxon>
    </lineage>
</organism>
<comment type="catalytic activity">
    <reaction evidence="8">
        <text>Mo-molybdopterin + GTP + H(+) = Mo-molybdopterin guanine dinucleotide + diphosphate</text>
        <dbReference type="Rhea" id="RHEA:34243"/>
        <dbReference type="ChEBI" id="CHEBI:15378"/>
        <dbReference type="ChEBI" id="CHEBI:33019"/>
        <dbReference type="ChEBI" id="CHEBI:37565"/>
        <dbReference type="ChEBI" id="CHEBI:71302"/>
        <dbReference type="ChEBI" id="CHEBI:71310"/>
        <dbReference type="EC" id="2.7.7.77"/>
    </reaction>
</comment>
<keyword evidence="10" id="KW-0548">Nucleotidyltransferase</keyword>
<feature type="binding site" evidence="8">
    <location>
        <position position="31"/>
    </location>
    <ligand>
        <name>GTP</name>
        <dbReference type="ChEBI" id="CHEBI:37565"/>
    </ligand>
</feature>
<keyword evidence="5 8" id="KW-0460">Magnesium</keyword>
<comment type="similarity">
    <text evidence="8">Belongs to the MobA family.</text>
</comment>
<keyword evidence="7 8" id="KW-0501">Molybdenum cofactor biosynthesis</keyword>
<keyword evidence="6 8" id="KW-0342">GTP-binding</keyword>
<gene>
    <name evidence="8" type="primary">mobA</name>
    <name evidence="10" type="ORF">GGD89_000569</name>
</gene>
<feature type="binding site" evidence="8">
    <location>
        <position position="85"/>
    </location>
    <ligand>
        <name>GTP</name>
        <dbReference type="ChEBI" id="CHEBI:37565"/>
    </ligand>
</feature>
<evidence type="ECO:0000256" key="7">
    <source>
        <dbReference type="ARBA" id="ARBA00023150"/>
    </source>
</evidence>
<keyword evidence="2 8" id="KW-0808">Transferase</keyword>
<dbReference type="Proteomes" id="UP000554286">
    <property type="component" value="Unassembled WGS sequence"/>
</dbReference>
<dbReference type="InterPro" id="IPR025877">
    <property type="entry name" value="MobA-like_NTP_Trfase"/>
</dbReference>
<keyword evidence="4 8" id="KW-0547">Nucleotide-binding</keyword>
<feature type="binding site" evidence="8">
    <location>
        <position position="124"/>
    </location>
    <ligand>
        <name>GTP</name>
        <dbReference type="ChEBI" id="CHEBI:37565"/>
    </ligand>
</feature>
<evidence type="ECO:0000256" key="2">
    <source>
        <dbReference type="ARBA" id="ARBA00022679"/>
    </source>
</evidence>
<feature type="domain" description="MobA-like NTP transferase" evidence="9">
    <location>
        <begin position="16"/>
        <end position="184"/>
    </location>
</feature>
<evidence type="ECO:0000256" key="1">
    <source>
        <dbReference type="ARBA" id="ARBA00022490"/>
    </source>
</evidence>
<dbReference type="Pfam" id="PF12804">
    <property type="entry name" value="NTP_transf_3"/>
    <property type="match status" value="1"/>
</dbReference>
<proteinExistence type="inferred from homology"/>
<keyword evidence="1 8" id="KW-0963">Cytoplasm</keyword>
<dbReference type="PANTHER" id="PTHR19136:SF81">
    <property type="entry name" value="MOLYBDENUM COFACTOR GUANYLYLTRANSFERASE"/>
    <property type="match status" value="1"/>
</dbReference>
<evidence type="ECO:0000256" key="4">
    <source>
        <dbReference type="ARBA" id="ARBA00022741"/>
    </source>
</evidence>
<dbReference type="GO" id="GO:0061603">
    <property type="term" value="F:molybdenum cofactor guanylyltransferase activity"/>
    <property type="evidence" value="ECO:0007669"/>
    <property type="project" value="UniProtKB-EC"/>
</dbReference>
<reference evidence="10 11" key="1">
    <citation type="submission" date="2020-08" db="EMBL/GenBank/DDBJ databases">
        <title>Genome sequencing of Purple Non-Sulfur Bacteria from various extreme environments.</title>
        <authorList>
            <person name="Mayer M."/>
        </authorList>
    </citation>
    <scope>NUCLEOTIDE SEQUENCE [LARGE SCALE GENOMIC DNA]</scope>
    <source>
        <strain evidence="10 11">JA131</strain>
    </source>
</reference>
<evidence type="ECO:0000313" key="10">
    <source>
        <dbReference type="EMBL" id="MBB4264958.1"/>
    </source>
</evidence>
<comment type="function">
    <text evidence="8">Transfers a GMP moiety from GTP to Mo-molybdopterin (Mo-MPT) cofactor (Moco or molybdenum cofactor) to form Mo-molybdopterin guanine dinucleotide (Mo-MGD) cofactor.</text>
</comment>
<dbReference type="AlphaFoldDB" id="A0A7W6RBQ6"/>
<comment type="caution">
    <text evidence="8">Lacks conserved residue(s) required for the propagation of feature annotation.</text>
</comment>
<keyword evidence="3 8" id="KW-0479">Metal-binding</keyword>
<dbReference type="EMBL" id="JACIGK010000003">
    <property type="protein sequence ID" value="MBB4264958.1"/>
    <property type="molecule type" value="Genomic_DNA"/>
</dbReference>
<keyword evidence="11" id="KW-1185">Reference proteome</keyword>
<dbReference type="Gene3D" id="3.90.550.10">
    <property type="entry name" value="Spore Coat Polysaccharide Biosynthesis Protein SpsA, Chain A"/>
    <property type="match status" value="1"/>
</dbReference>
<evidence type="ECO:0000259" key="9">
    <source>
        <dbReference type="Pfam" id="PF12804"/>
    </source>
</evidence>
<dbReference type="InterPro" id="IPR029044">
    <property type="entry name" value="Nucleotide-diphossugar_trans"/>
</dbReference>
<evidence type="ECO:0000256" key="5">
    <source>
        <dbReference type="ARBA" id="ARBA00022842"/>
    </source>
</evidence>
<dbReference type="EC" id="2.7.7.77" evidence="8"/>
<dbReference type="GO" id="GO:1902758">
    <property type="term" value="P:bis(molybdopterin guanine dinucleotide)molybdenum biosynthetic process"/>
    <property type="evidence" value="ECO:0007669"/>
    <property type="project" value="TreeGrafter"/>
</dbReference>
<dbReference type="GO" id="GO:0005737">
    <property type="term" value="C:cytoplasm"/>
    <property type="evidence" value="ECO:0007669"/>
    <property type="project" value="UniProtKB-SubCell"/>
</dbReference>
<feature type="binding site" evidence="8">
    <location>
        <begin position="18"/>
        <end position="20"/>
    </location>
    <ligand>
        <name>GTP</name>
        <dbReference type="ChEBI" id="CHEBI:37565"/>
    </ligand>
</feature>
<comment type="domain">
    <text evidence="8">The N-terminal domain determines nucleotide recognition and specific binding, while the C-terminal domain determines the specific binding to the target protein.</text>
</comment>
<comment type="cofactor">
    <cofactor evidence="8">
        <name>Mg(2+)</name>
        <dbReference type="ChEBI" id="CHEBI:18420"/>
    </cofactor>
</comment>
<dbReference type="RefSeq" id="WP_184042590.1">
    <property type="nucleotide sequence ID" value="NZ_JACIGK010000003.1"/>
</dbReference>
<sequence length="227" mass="23366">MTGPLAAPPAGAVALCVLAGGAGRRLDGRDKARLDLGDGRPMLARVLDRLAPWPGPVLVSAHAATDRARLIEGVTARRIDTVVGDALTEPGGGRAGPLAGLLAALEAVVARDAAVSWLVSVPVDLPFVPEDLLDRLWRGCAAGGAAGACAVSAGRRHPLVALWPVSVAPALRRALEREGLRRAGQWAERCGLASVSWPARDPDPFLNVNDAAALAAARAHAAPRVFP</sequence>
<evidence type="ECO:0000256" key="8">
    <source>
        <dbReference type="HAMAP-Rule" id="MF_00316"/>
    </source>
</evidence>
<dbReference type="GO" id="GO:0046872">
    <property type="term" value="F:metal ion binding"/>
    <property type="evidence" value="ECO:0007669"/>
    <property type="project" value="UniProtKB-KW"/>
</dbReference>
<name>A0A7W6RBQ6_9PROT</name>
<protein>
    <recommendedName>
        <fullName evidence="8">Molybdenum cofactor guanylyltransferase</fullName>
        <shortName evidence="8">MoCo guanylyltransferase</shortName>
        <ecNumber evidence="8">2.7.7.77</ecNumber>
    </recommendedName>
    <alternativeName>
        <fullName evidence="8">GTP:molybdopterin guanylyltransferase</fullName>
    </alternativeName>
    <alternativeName>
        <fullName evidence="8">Mo-MPT guanylyltransferase</fullName>
    </alternativeName>
    <alternativeName>
        <fullName evidence="8">Molybdopterin guanylyltransferase</fullName>
    </alternativeName>
    <alternativeName>
        <fullName evidence="8">Molybdopterin-guanine dinucleotide synthase</fullName>
        <shortName evidence="8">MGD synthase</shortName>
    </alternativeName>
</protein>